<dbReference type="AlphaFoldDB" id="A0A9P7E500"/>
<keyword evidence="2" id="KW-1185">Reference proteome</keyword>
<gene>
    <name evidence="1" type="ORF">BJ212DRAFT_1278325</name>
</gene>
<name>A0A9P7E500_9AGAM</name>
<evidence type="ECO:0000313" key="2">
    <source>
        <dbReference type="Proteomes" id="UP000807769"/>
    </source>
</evidence>
<dbReference type="RefSeq" id="XP_041189916.1">
    <property type="nucleotide sequence ID" value="XM_041331426.1"/>
</dbReference>
<dbReference type="GeneID" id="64625443"/>
<dbReference type="OrthoDB" id="3263416at2759"/>
<comment type="caution">
    <text evidence="1">The sequence shown here is derived from an EMBL/GenBank/DDBJ whole genome shotgun (WGS) entry which is preliminary data.</text>
</comment>
<evidence type="ECO:0000313" key="1">
    <source>
        <dbReference type="EMBL" id="KAG1811256.1"/>
    </source>
</evidence>
<dbReference type="Proteomes" id="UP000807769">
    <property type="component" value="Unassembled WGS sequence"/>
</dbReference>
<protein>
    <submittedName>
        <fullName evidence="1">Uncharacterized protein</fullName>
    </submittedName>
</protein>
<dbReference type="EMBL" id="JABBWG010000030">
    <property type="protein sequence ID" value="KAG1811256.1"/>
    <property type="molecule type" value="Genomic_DNA"/>
</dbReference>
<feature type="non-terminal residue" evidence="1">
    <location>
        <position position="1"/>
    </location>
</feature>
<reference evidence="1" key="1">
    <citation type="journal article" date="2020" name="New Phytol.">
        <title>Comparative genomics reveals dynamic genome evolution in host specialist ectomycorrhizal fungi.</title>
        <authorList>
            <person name="Lofgren L.A."/>
            <person name="Nguyen N.H."/>
            <person name="Vilgalys R."/>
            <person name="Ruytinx J."/>
            <person name="Liao H.L."/>
            <person name="Branco S."/>
            <person name="Kuo A."/>
            <person name="LaButti K."/>
            <person name="Lipzen A."/>
            <person name="Andreopoulos W."/>
            <person name="Pangilinan J."/>
            <person name="Riley R."/>
            <person name="Hundley H."/>
            <person name="Na H."/>
            <person name="Barry K."/>
            <person name="Grigoriev I.V."/>
            <person name="Stajich J.E."/>
            <person name="Kennedy P.G."/>
        </authorList>
    </citation>
    <scope>NUCLEOTIDE SEQUENCE</scope>
    <source>
        <strain evidence="1">MN1</strain>
    </source>
</reference>
<organism evidence="1 2">
    <name type="scientific">Suillus subaureus</name>
    <dbReference type="NCBI Taxonomy" id="48587"/>
    <lineage>
        <taxon>Eukaryota</taxon>
        <taxon>Fungi</taxon>
        <taxon>Dikarya</taxon>
        <taxon>Basidiomycota</taxon>
        <taxon>Agaricomycotina</taxon>
        <taxon>Agaricomycetes</taxon>
        <taxon>Agaricomycetidae</taxon>
        <taxon>Boletales</taxon>
        <taxon>Suillineae</taxon>
        <taxon>Suillaceae</taxon>
        <taxon>Suillus</taxon>
    </lineage>
</organism>
<accession>A0A9P7E500</accession>
<proteinExistence type="predicted"/>
<sequence length="164" mass="17928">FATICTAGISVQQCLPALWDLVGSGNVKFPGKKAELASLFKSGSASGMKFELDLGQFINIEGPTAKAIVCLESMQINPADVYKYWLAICGCIKQVFEDTSTGFAIEEMGQIYTIVNSHFHEQLQDGPADCYLAALCLDPHKLQLYLHNARADPQDRLCAQHDPS</sequence>